<comment type="caution">
    <text evidence="2">The sequence shown here is derived from an EMBL/GenBank/DDBJ whole genome shotgun (WGS) entry which is preliminary data.</text>
</comment>
<gene>
    <name evidence="2" type="ORF">Ciccas_001903</name>
</gene>
<dbReference type="NCBIfam" id="TIGR04336">
    <property type="entry name" value="AmmeMemoSam_B"/>
    <property type="match status" value="1"/>
</dbReference>
<evidence type="ECO:0000313" key="2">
    <source>
        <dbReference type="EMBL" id="KAL3319430.1"/>
    </source>
</evidence>
<evidence type="ECO:0008006" key="4">
    <source>
        <dbReference type="Google" id="ProtNLM"/>
    </source>
</evidence>
<reference evidence="2 3" key="1">
    <citation type="submission" date="2024-11" db="EMBL/GenBank/DDBJ databases">
        <title>Adaptive evolution of stress response genes in parasites aligns with host niche diversity.</title>
        <authorList>
            <person name="Hahn C."/>
            <person name="Resl P."/>
        </authorList>
    </citation>
    <scope>NUCLEOTIDE SEQUENCE [LARGE SCALE GENOMIC DNA]</scope>
    <source>
        <strain evidence="2">EGGRZ-B1_66</strain>
        <tissue evidence="2">Body</tissue>
    </source>
</reference>
<accession>A0ABD2QJ01</accession>
<dbReference type="Proteomes" id="UP001626550">
    <property type="component" value="Unassembled WGS sequence"/>
</dbReference>
<organism evidence="2 3">
    <name type="scientific">Cichlidogyrus casuarinus</name>
    <dbReference type="NCBI Taxonomy" id="1844966"/>
    <lineage>
        <taxon>Eukaryota</taxon>
        <taxon>Metazoa</taxon>
        <taxon>Spiralia</taxon>
        <taxon>Lophotrochozoa</taxon>
        <taxon>Platyhelminthes</taxon>
        <taxon>Monogenea</taxon>
        <taxon>Monopisthocotylea</taxon>
        <taxon>Dactylogyridea</taxon>
        <taxon>Ancyrocephalidae</taxon>
        <taxon>Cichlidogyrus</taxon>
    </lineage>
</organism>
<dbReference type="InterPro" id="IPR002737">
    <property type="entry name" value="MEMO1_fam"/>
</dbReference>
<keyword evidence="3" id="KW-1185">Reference proteome</keyword>
<name>A0ABD2QJ01_9PLAT</name>
<dbReference type="PANTHER" id="PTHR11060:SF0">
    <property type="entry name" value="PROTEIN MEMO1"/>
    <property type="match status" value="1"/>
</dbReference>
<dbReference type="PANTHER" id="PTHR11060">
    <property type="entry name" value="PROTEIN MEMO1"/>
    <property type="match status" value="1"/>
</dbReference>
<sequence length="239" mass="27336">MLVIAFLDQLLPTVIRVFILGPSHFSALDQNCALTTCTHLQTPLGQLTVDTQTVEELLKLEGFREFPIDDDEQEHSVAMHLPYVFKAFESNKDIKVVPIVVGSLDPGREAHFGQLLKDHLLNPENFFIISSDFCHWGQRFHYVNYDESFEEIHKYIEHLDRDGMKIIETIEPALFTKYLQKTKNTICGRHPIGVLLNALKLLKNGGRMKLEFITYAQSEHCKKMTDSSVSYATAVIQLE</sequence>
<evidence type="ECO:0000256" key="1">
    <source>
        <dbReference type="ARBA" id="ARBA00006315"/>
    </source>
</evidence>
<dbReference type="CDD" id="cd07361">
    <property type="entry name" value="MEMO_like"/>
    <property type="match status" value="1"/>
</dbReference>
<dbReference type="Pfam" id="PF01875">
    <property type="entry name" value="Memo"/>
    <property type="match status" value="1"/>
</dbReference>
<dbReference type="EMBL" id="JBJKFK010000137">
    <property type="protein sequence ID" value="KAL3319430.1"/>
    <property type="molecule type" value="Genomic_DNA"/>
</dbReference>
<protein>
    <recommendedName>
        <fullName evidence="4">Protein MEMO1</fullName>
    </recommendedName>
</protein>
<proteinExistence type="inferred from homology"/>
<dbReference type="Gene3D" id="3.40.830.10">
    <property type="entry name" value="LigB-like"/>
    <property type="match status" value="1"/>
</dbReference>
<dbReference type="AlphaFoldDB" id="A0ABD2QJ01"/>
<comment type="similarity">
    <text evidence="1">Belongs to the MEMO1 family.</text>
</comment>
<evidence type="ECO:0000313" key="3">
    <source>
        <dbReference type="Proteomes" id="UP001626550"/>
    </source>
</evidence>